<evidence type="ECO:0000256" key="1">
    <source>
        <dbReference type="ARBA" id="ARBA00004651"/>
    </source>
</evidence>
<sequence length="504" mass="56371">MADTRIHFPENAGTVTDTNKRKGLKKERKQRSQNGQNATEKPTKQLLADTVGLALSTSRSSRSITDTGSDGGSEGMGSRFLSIPLSDPMDAYSFSESTYSFASTSNTLRPSSYETSSETASRYTSDGSSEDIPNIQNPYSKYSATNRVVSLSGKASIRDVEILAIKYGLVSHMGLLDPSYSVFVTDDRTGGICFKTLYRVAVVMGNPLCEPDDIHRLMYEFDQYRRRRRWDMSILGAGEESVRYFSGIKKKSTILQFGKERALNPLTNEVIHETNGKRIVTQCRQLLDPSKGGIKLETYIPSLQDPDPKLERDLAAIYDEWRLARNKSGKPQAFITEYDPFLMPNLMTYIYARGPDGKVNGFAGLRWIGPKGGYHIDPCIAAPGARKGISDLLLFASMAYLRQSGVSHLSLGYEPSESLEPITEMSPTIAHLTQRIYRHTFRRLPISGKRAYFDKFKPDDEQDAPVYLIFPSRIPELRQVVAVAHVANISIRRLFFGDKRKTAS</sequence>
<keyword evidence="5" id="KW-0472">Membrane</keyword>
<feature type="compositionally biased region" description="Basic residues" evidence="6">
    <location>
        <begin position="21"/>
        <end position="31"/>
    </location>
</feature>
<keyword evidence="3" id="KW-0812">Transmembrane</keyword>
<dbReference type="EMBL" id="JBFXLU010000156">
    <property type="protein sequence ID" value="KAL2837706.1"/>
    <property type="molecule type" value="Genomic_DNA"/>
</dbReference>
<feature type="region of interest" description="Disordered" evidence="6">
    <location>
        <begin position="1"/>
        <end position="80"/>
    </location>
</feature>
<protein>
    <recommendedName>
        <fullName evidence="7">Phosphatidylglycerol lysyltransferase C-terminal domain-containing protein</fullName>
    </recommendedName>
</protein>
<evidence type="ECO:0000259" key="7">
    <source>
        <dbReference type="Pfam" id="PF09924"/>
    </source>
</evidence>
<evidence type="ECO:0000256" key="4">
    <source>
        <dbReference type="ARBA" id="ARBA00022989"/>
    </source>
</evidence>
<evidence type="ECO:0000256" key="2">
    <source>
        <dbReference type="ARBA" id="ARBA00022475"/>
    </source>
</evidence>
<evidence type="ECO:0000256" key="5">
    <source>
        <dbReference type="ARBA" id="ARBA00023136"/>
    </source>
</evidence>
<dbReference type="PANTHER" id="PTHR34697:SF2">
    <property type="entry name" value="PHOSPHATIDYLGLYCEROL LYSYLTRANSFERASE"/>
    <property type="match status" value="1"/>
</dbReference>
<comment type="subcellular location">
    <subcellularLocation>
        <location evidence="1">Cell membrane</location>
        <topology evidence="1">Multi-pass membrane protein</topology>
    </subcellularLocation>
</comment>
<dbReference type="PANTHER" id="PTHR34697">
    <property type="entry name" value="PHOSPHATIDYLGLYCEROL LYSYLTRANSFERASE"/>
    <property type="match status" value="1"/>
</dbReference>
<keyword evidence="9" id="KW-1185">Reference proteome</keyword>
<dbReference type="InterPro" id="IPR051211">
    <property type="entry name" value="PG_lysyltransferase"/>
</dbReference>
<feature type="region of interest" description="Disordered" evidence="6">
    <location>
        <begin position="103"/>
        <end position="137"/>
    </location>
</feature>
<accession>A0ABR4JCE2</accession>
<organism evidence="8 9">
    <name type="scientific">Aspergillus pseudoustus</name>
    <dbReference type="NCBI Taxonomy" id="1810923"/>
    <lineage>
        <taxon>Eukaryota</taxon>
        <taxon>Fungi</taxon>
        <taxon>Dikarya</taxon>
        <taxon>Ascomycota</taxon>
        <taxon>Pezizomycotina</taxon>
        <taxon>Eurotiomycetes</taxon>
        <taxon>Eurotiomycetidae</taxon>
        <taxon>Eurotiales</taxon>
        <taxon>Aspergillaceae</taxon>
        <taxon>Aspergillus</taxon>
        <taxon>Aspergillus subgen. Nidulantes</taxon>
    </lineage>
</organism>
<gene>
    <name evidence="8" type="ORF">BJY01DRAFT_220669</name>
</gene>
<dbReference type="InterPro" id="IPR016181">
    <property type="entry name" value="Acyl_CoA_acyltransferase"/>
</dbReference>
<feature type="compositionally biased region" description="Polar residues" evidence="6">
    <location>
        <begin position="103"/>
        <end position="127"/>
    </location>
</feature>
<comment type="caution">
    <text evidence="8">The sequence shown here is derived from an EMBL/GenBank/DDBJ whole genome shotgun (WGS) entry which is preliminary data.</text>
</comment>
<dbReference type="InterPro" id="IPR024320">
    <property type="entry name" value="LPG_synthase_C"/>
</dbReference>
<feature type="compositionally biased region" description="Low complexity" evidence="6">
    <location>
        <begin position="56"/>
        <end position="68"/>
    </location>
</feature>
<feature type="domain" description="Phosphatidylglycerol lysyltransferase C-terminal" evidence="7">
    <location>
        <begin position="171"/>
        <end position="461"/>
    </location>
</feature>
<dbReference type="Pfam" id="PF09924">
    <property type="entry name" value="LPG_synthase_C"/>
    <property type="match status" value="1"/>
</dbReference>
<reference evidence="8 9" key="1">
    <citation type="submission" date="2024-07" db="EMBL/GenBank/DDBJ databases">
        <title>Section-level genome sequencing and comparative genomics of Aspergillus sections Usti and Cavernicolus.</title>
        <authorList>
            <consortium name="Lawrence Berkeley National Laboratory"/>
            <person name="Nybo J.L."/>
            <person name="Vesth T.C."/>
            <person name="Theobald S."/>
            <person name="Frisvad J.C."/>
            <person name="Larsen T.O."/>
            <person name="Kjaerboelling I."/>
            <person name="Rothschild-Mancinelli K."/>
            <person name="Lyhne E.K."/>
            <person name="Kogle M.E."/>
            <person name="Barry K."/>
            <person name="Clum A."/>
            <person name="Na H."/>
            <person name="Ledsgaard L."/>
            <person name="Lin J."/>
            <person name="Lipzen A."/>
            <person name="Kuo A."/>
            <person name="Riley R."/>
            <person name="Mondo S."/>
            <person name="Labutti K."/>
            <person name="Haridas S."/>
            <person name="Pangalinan J."/>
            <person name="Salamov A.A."/>
            <person name="Simmons B.A."/>
            <person name="Magnuson J.K."/>
            <person name="Chen J."/>
            <person name="Drula E."/>
            <person name="Henrissat B."/>
            <person name="Wiebenga A."/>
            <person name="Lubbers R.J."/>
            <person name="Gomes A.C."/>
            <person name="Makela M.R."/>
            <person name="Stajich J."/>
            <person name="Grigoriev I.V."/>
            <person name="Mortensen U.H."/>
            <person name="De Vries R.P."/>
            <person name="Baker S.E."/>
            <person name="Andersen M.R."/>
        </authorList>
    </citation>
    <scope>NUCLEOTIDE SEQUENCE [LARGE SCALE GENOMIC DNA]</scope>
    <source>
        <strain evidence="8 9">CBS 123904</strain>
    </source>
</reference>
<dbReference type="Proteomes" id="UP001610446">
    <property type="component" value="Unassembled WGS sequence"/>
</dbReference>
<evidence type="ECO:0000313" key="9">
    <source>
        <dbReference type="Proteomes" id="UP001610446"/>
    </source>
</evidence>
<evidence type="ECO:0000313" key="8">
    <source>
        <dbReference type="EMBL" id="KAL2837706.1"/>
    </source>
</evidence>
<proteinExistence type="predicted"/>
<name>A0ABR4JCE2_9EURO</name>
<keyword evidence="4" id="KW-1133">Transmembrane helix</keyword>
<dbReference type="SUPFAM" id="SSF55729">
    <property type="entry name" value="Acyl-CoA N-acyltransferases (Nat)"/>
    <property type="match status" value="1"/>
</dbReference>
<evidence type="ECO:0000256" key="3">
    <source>
        <dbReference type="ARBA" id="ARBA00022692"/>
    </source>
</evidence>
<keyword evidence="2" id="KW-1003">Cell membrane</keyword>
<evidence type="ECO:0000256" key="6">
    <source>
        <dbReference type="SAM" id="MobiDB-lite"/>
    </source>
</evidence>